<accession>A0A9D1GW59</accession>
<gene>
    <name evidence="2" type="ORF">IAC39_07855</name>
</gene>
<keyword evidence="1" id="KW-0472">Membrane</keyword>
<proteinExistence type="predicted"/>
<evidence type="ECO:0000313" key="2">
    <source>
        <dbReference type="EMBL" id="HIT59605.1"/>
    </source>
</evidence>
<evidence type="ECO:0000313" key="3">
    <source>
        <dbReference type="Proteomes" id="UP000824136"/>
    </source>
</evidence>
<reference evidence="2" key="1">
    <citation type="submission" date="2020-10" db="EMBL/GenBank/DDBJ databases">
        <authorList>
            <person name="Gilroy R."/>
        </authorList>
    </citation>
    <scope>NUCLEOTIDE SEQUENCE</scope>
    <source>
        <strain evidence="2">CHK33-4379</strain>
    </source>
</reference>
<comment type="caution">
    <text evidence="2">The sequence shown here is derived from an EMBL/GenBank/DDBJ whole genome shotgun (WGS) entry which is preliminary data.</text>
</comment>
<protein>
    <recommendedName>
        <fullName evidence="4">AlgX/AlgJ SGNH hydrolase-like domain-containing protein</fullName>
    </recommendedName>
</protein>
<sequence length="383" mass="43213">MDKRENKEKSAAAAACSATDRLRIVLTTVLFCGFLLIFFIWGLAEPDKSVSASERRPLEQFPELSLDTVMSGSFMSDFEDYSVDQFPIRDSFRTLKAVTGYYVLNQMDNNGVYLVDGQASKLEYPINDESLDYFAKRLQYIYDTYLSGKGTSNYLCIIPDKNEFIAAENGYPVIDFDEFESKVLAGSDYLEYIDIHDLLSADDYYGTDIHWRQENLADVAAAIAAGMGAPYNGEFETVTVDVPFYGVYYGQSALPLKADELKYLTSDIIESATVYDYETNSEIPVYSMENANGRDPYEMFLGGSKSLLVIENPDALSDKELVIFRDSFGSSLTPLLIESYSKITVVDIRYMMSNILGNFIEFDDQDVLFMYSMPVINNSNTMK</sequence>
<feature type="transmembrane region" description="Helical" evidence="1">
    <location>
        <begin position="21"/>
        <end position="44"/>
    </location>
</feature>
<keyword evidence="1" id="KW-1133">Transmembrane helix</keyword>
<dbReference type="EMBL" id="DVLL01000024">
    <property type="protein sequence ID" value="HIT59605.1"/>
    <property type="molecule type" value="Genomic_DNA"/>
</dbReference>
<evidence type="ECO:0008006" key="4">
    <source>
        <dbReference type="Google" id="ProtNLM"/>
    </source>
</evidence>
<evidence type="ECO:0000256" key="1">
    <source>
        <dbReference type="SAM" id="Phobius"/>
    </source>
</evidence>
<organism evidence="2 3">
    <name type="scientific">Candidatus Faeciplasma pullistercoris</name>
    <dbReference type="NCBI Taxonomy" id="2840800"/>
    <lineage>
        <taxon>Bacteria</taxon>
        <taxon>Bacillati</taxon>
        <taxon>Bacillota</taxon>
        <taxon>Clostridia</taxon>
        <taxon>Eubacteriales</taxon>
        <taxon>Oscillospiraceae</taxon>
        <taxon>Oscillospiraceae incertae sedis</taxon>
        <taxon>Candidatus Faeciplasma</taxon>
    </lineage>
</organism>
<dbReference type="AlphaFoldDB" id="A0A9D1GW59"/>
<name>A0A9D1GW59_9FIRM</name>
<dbReference type="Proteomes" id="UP000824136">
    <property type="component" value="Unassembled WGS sequence"/>
</dbReference>
<reference evidence="2" key="2">
    <citation type="journal article" date="2021" name="PeerJ">
        <title>Extensive microbial diversity within the chicken gut microbiome revealed by metagenomics and culture.</title>
        <authorList>
            <person name="Gilroy R."/>
            <person name="Ravi A."/>
            <person name="Getino M."/>
            <person name="Pursley I."/>
            <person name="Horton D.L."/>
            <person name="Alikhan N.F."/>
            <person name="Baker D."/>
            <person name="Gharbi K."/>
            <person name="Hall N."/>
            <person name="Watson M."/>
            <person name="Adriaenssens E.M."/>
            <person name="Foster-Nyarko E."/>
            <person name="Jarju S."/>
            <person name="Secka A."/>
            <person name="Antonio M."/>
            <person name="Oren A."/>
            <person name="Chaudhuri R.R."/>
            <person name="La Ragione R."/>
            <person name="Hildebrand F."/>
            <person name="Pallen M.J."/>
        </authorList>
    </citation>
    <scope>NUCLEOTIDE SEQUENCE</scope>
    <source>
        <strain evidence="2">CHK33-4379</strain>
    </source>
</reference>
<keyword evidence="1" id="KW-0812">Transmembrane</keyword>